<dbReference type="PROSITE" id="PS51462">
    <property type="entry name" value="NUDIX"/>
    <property type="match status" value="1"/>
</dbReference>
<feature type="domain" description="Nudix hydrolase" evidence="4">
    <location>
        <begin position="6"/>
        <end position="136"/>
    </location>
</feature>
<dbReference type="EMBL" id="BGZL01000032">
    <property type="protein sequence ID" value="GBQ04237.1"/>
    <property type="molecule type" value="Genomic_DNA"/>
</dbReference>
<dbReference type="InterPro" id="IPR000086">
    <property type="entry name" value="NUDIX_hydrolase_dom"/>
</dbReference>
<evidence type="ECO:0000256" key="1">
    <source>
        <dbReference type="ARBA" id="ARBA00005582"/>
    </source>
</evidence>
<dbReference type="Pfam" id="PF00293">
    <property type="entry name" value="NUDIX"/>
    <property type="match status" value="1"/>
</dbReference>
<dbReference type="InterPro" id="IPR015797">
    <property type="entry name" value="NUDIX_hydrolase-like_dom_sf"/>
</dbReference>
<dbReference type="PANTHER" id="PTHR16099">
    <property type="entry name" value="8-OXO-DGTP DIPHOSPHATES NUDT15"/>
    <property type="match status" value="1"/>
</dbReference>
<dbReference type="Proteomes" id="UP000265354">
    <property type="component" value="Unassembled WGS sequence"/>
</dbReference>
<keyword evidence="2 3" id="KW-0378">Hydrolase</keyword>
<dbReference type="InterPro" id="IPR020476">
    <property type="entry name" value="Nudix_hydrolase"/>
</dbReference>
<protein>
    <submittedName>
        <fullName evidence="5">NUDIX domain-containing protein</fullName>
    </submittedName>
</protein>
<comment type="caution">
    <text evidence="5">The sequence shown here is derived from an EMBL/GenBank/DDBJ whole genome shotgun (WGS) entry which is preliminary data.</text>
</comment>
<sequence length="138" mass="15368">MTEAERPKIGVGVMLLRDSAILLGRRLRAHGAGSYGWCGGHVEFGESLEEAAAREVMEESGLEVHGLSLLCVSNVREYGRHYIDIEFVADTLEGTPVVREPDRLESWAWYPLDSPPSPLFLPVQLALHSYRSGQMYNP</sequence>
<dbReference type="PROSITE" id="PS00893">
    <property type="entry name" value="NUDIX_BOX"/>
    <property type="match status" value="1"/>
</dbReference>
<dbReference type="InterPro" id="IPR020084">
    <property type="entry name" value="NUDIX_hydrolase_CS"/>
</dbReference>
<dbReference type="PANTHER" id="PTHR16099:SF5">
    <property type="entry name" value="NUCLEOTIDE TRIPHOSPHATE DIPHOSPHATASE NUDT15"/>
    <property type="match status" value="1"/>
</dbReference>
<dbReference type="GO" id="GO:0006203">
    <property type="term" value="P:dGTP catabolic process"/>
    <property type="evidence" value="ECO:0007669"/>
    <property type="project" value="TreeGrafter"/>
</dbReference>
<dbReference type="RefSeq" id="WP_216365133.1">
    <property type="nucleotide sequence ID" value="NZ_BGZL01000032.1"/>
</dbReference>
<proteinExistence type="inferred from homology"/>
<accession>A0A388T5M6</accession>
<dbReference type="AlphaFoldDB" id="A0A388T5M6"/>
<evidence type="ECO:0000256" key="3">
    <source>
        <dbReference type="RuleBase" id="RU003476"/>
    </source>
</evidence>
<evidence type="ECO:0000259" key="4">
    <source>
        <dbReference type="PROSITE" id="PS51462"/>
    </source>
</evidence>
<evidence type="ECO:0000313" key="6">
    <source>
        <dbReference type="Proteomes" id="UP000265354"/>
    </source>
</evidence>
<dbReference type="GO" id="GO:0005829">
    <property type="term" value="C:cytosol"/>
    <property type="evidence" value="ECO:0007669"/>
    <property type="project" value="TreeGrafter"/>
</dbReference>
<dbReference type="PRINTS" id="PR00502">
    <property type="entry name" value="NUDIXFAMILY"/>
</dbReference>
<comment type="similarity">
    <text evidence="1 3">Belongs to the Nudix hydrolase family.</text>
</comment>
<name>A0A388T5M6_9ACTN</name>
<dbReference type="CDD" id="cd04678">
    <property type="entry name" value="NUDIX_MTH2_Nudt15"/>
    <property type="match status" value="1"/>
</dbReference>
<reference evidence="5 6" key="1">
    <citation type="submission" date="2018-07" db="EMBL/GenBank/DDBJ databases">
        <title>Whole Genome Shotgun Sequence of Streptomyces spongiicola strain 531S.</title>
        <authorList>
            <person name="Dohra H."/>
            <person name="Kodani S."/>
        </authorList>
    </citation>
    <scope>NUCLEOTIDE SEQUENCE [LARGE SCALE GENOMIC DNA]</scope>
    <source>
        <strain evidence="5 6">531S</strain>
    </source>
</reference>
<evidence type="ECO:0000256" key="2">
    <source>
        <dbReference type="ARBA" id="ARBA00022801"/>
    </source>
</evidence>
<evidence type="ECO:0000313" key="5">
    <source>
        <dbReference type="EMBL" id="GBQ04237.1"/>
    </source>
</evidence>
<organism evidence="5 6">
    <name type="scientific">Streptomyces spongiicola</name>
    <dbReference type="NCBI Taxonomy" id="1690221"/>
    <lineage>
        <taxon>Bacteria</taxon>
        <taxon>Bacillati</taxon>
        <taxon>Actinomycetota</taxon>
        <taxon>Actinomycetes</taxon>
        <taxon>Kitasatosporales</taxon>
        <taxon>Streptomycetaceae</taxon>
        <taxon>Streptomyces</taxon>
    </lineage>
</organism>
<dbReference type="GO" id="GO:0035539">
    <property type="term" value="F:8-oxo-7,8-dihydrodeoxyguanosine triphosphate pyrophosphatase activity"/>
    <property type="evidence" value="ECO:0007669"/>
    <property type="project" value="TreeGrafter"/>
</dbReference>
<dbReference type="SUPFAM" id="SSF55811">
    <property type="entry name" value="Nudix"/>
    <property type="match status" value="1"/>
</dbReference>
<dbReference type="Gene3D" id="3.90.79.10">
    <property type="entry name" value="Nucleoside Triphosphate Pyrophosphohydrolase"/>
    <property type="match status" value="1"/>
</dbReference>
<gene>
    <name evidence="5" type="ORF">SSP531S_57290</name>
</gene>